<sequence>MNDFTDPLPSFLESLHKQQHLVPEPPRKKSKRPSRSKADGKLTPEEEERAKQKICSIIDSVYSETARRMGDSSKRSLRNPNLLTSSTLADSSKRVCEDTTTNFNNNSVEEEHHHILHGEAKDSFEESPDTPPAQLNGHPNPSHGEDDKEEAACSSASSSSIDYGHILNRRQAPACDDTKPDQTSYHSFSSFAFDAGLAYSANREQGRSLVYEAALASSQAYDVCFDRVQHTSYSIDASDRDQSSRAKNFDYGVPPGESTPEYGAACSPTLPSSRTGCESVNPEPAAEHDKPGGSTQSVRHVAESSKDCSEQTSHSNIPLRFERTATSPHRSVDGEKPSSVTGNGDVRQPAMKTKVSTKTAAAKQDTTRSTSNGLPLPNYIPYRMIAVENPKPVEVITIDSGDETSSPKLMPKRRRKYKYVVESVLDNVPYTFRQAESDDDESTEKHSTSVSTSTHSSN</sequence>
<feature type="compositionally biased region" description="Basic and acidic residues" evidence="1">
    <location>
        <begin position="65"/>
        <end position="74"/>
    </location>
</feature>
<feature type="compositionally biased region" description="Basic and acidic residues" evidence="1">
    <location>
        <begin position="300"/>
        <end position="309"/>
    </location>
</feature>
<proteinExistence type="predicted"/>
<feature type="compositionally biased region" description="Basic and acidic residues" evidence="1">
    <location>
        <begin position="109"/>
        <end position="124"/>
    </location>
</feature>
<feature type="region of interest" description="Disordered" evidence="1">
    <location>
        <begin position="1"/>
        <end position="159"/>
    </location>
</feature>
<reference evidence="2 3" key="1">
    <citation type="submission" date="2014-03" db="EMBL/GenBank/DDBJ databases">
        <title>Draft genome of the hookworm Oesophagostomum dentatum.</title>
        <authorList>
            <person name="Mitreva M."/>
        </authorList>
    </citation>
    <scope>NUCLEOTIDE SEQUENCE [LARGE SCALE GENOMIC DNA]</scope>
    <source>
        <strain evidence="2 3">OD-Hann</strain>
    </source>
</reference>
<evidence type="ECO:0000313" key="2">
    <source>
        <dbReference type="EMBL" id="KHJ99859.1"/>
    </source>
</evidence>
<dbReference type="AlphaFoldDB" id="A0A0B1TRF0"/>
<dbReference type="Proteomes" id="UP000053660">
    <property type="component" value="Unassembled WGS sequence"/>
</dbReference>
<feature type="compositionally biased region" description="Low complexity" evidence="1">
    <location>
        <begin position="448"/>
        <end position="458"/>
    </location>
</feature>
<accession>A0A0B1TRF0</accession>
<keyword evidence="3" id="KW-1185">Reference proteome</keyword>
<feature type="compositionally biased region" description="Polar residues" evidence="1">
    <location>
        <begin position="98"/>
        <end position="107"/>
    </location>
</feature>
<feature type="compositionally biased region" description="Polar residues" evidence="1">
    <location>
        <begin position="269"/>
        <end position="278"/>
    </location>
</feature>
<evidence type="ECO:0000256" key="1">
    <source>
        <dbReference type="SAM" id="MobiDB-lite"/>
    </source>
</evidence>
<gene>
    <name evidence="2" type="ORF">OESDEN_00133</name>
</gene>
<feature type="compositionally biased region" description="Basic and acidic residues" evidence="1">
    <location>
        <begin position="36"/>
        <end position="51"/>
    </location>
</feature>
<evidence type="ECO:0000313" key="3">
    <source>
        <dbReference type="Proteomes" id="UP000053660"/>
    </source>
</evidence>
<feature type="compositionally biased region" description="Basic and acidic residues" evidence="1">
    <location>
        <begin position="237"/>
        <end position="248"/>
    </location>
</feature>
<name>A0A0B1TRF0_OESDE</name>
<protein>
    <submittedName>
        <fullName evidence="2">Uncharacterized protein</fullName>
    </submittedName>
</protein>
<dbReference type="EMBL" id="KN549202">
    <property type="protein sequence ID" value="KHJ99859.1"/>
    <property type="molecule type" value="Genomic_DNA"/>
</dbReference>
<organism evidence="2 3">
    <name type="scientific">Oesophagostomum dentatum</name>
    <name type="common">Nodular worm</name>
    <dbReference type="NCBI Taxonomy" id="61180"/>
    <lineage>
        <taxon>Eukaryota</taxon>
        <taxon>Metazoa</taxon>
        <taxon>Ecdysozoa</taxon>
        <taxon>Nematoda</taxon>
        <taxon>Chromadorea</taxon>
        <taxon>Rhabditida</taxon>
        <taxon>Rhabditina</taxon>
        <taxon>Rhabditomorpha</taxon>
        <taxon>Strongyloidea</taxon>
        <taxon>Strongylidae</taxon>
        <taxon>Oesophagostomum</taxon>
    </lineage>
</organism>
<feature type="region of interest" description="Disordered" evidence="1">
    <location>
        <begin position="430"/>
        <end position="458"/>
    </location>
</feature>
<feature type="region of interest" description="Disordered" evidence="1">
    <location>
        <begin position="235"/>
        <end position="374"/>
    </location>
</feature>
<dbReference type="OrthoDB" id="5813957at2759"/>
<feature type="compositionally biased region" description="Low complexity" evidence="1">
    <location>
        <begin position="350"/>
        <end position="363"/>
    </location>
</feature>
<feature type="compositionally biased region" description="Polar residues" evidence="1">
    <location>
        <begin position="78"/>
        <end position="90"/>
    </location>
</feature>